<dbReference type="AlphaFoldDB" id="X1A6C4"/>
<gene>
    <name evidence="1" type="ORF">S01H4_11534</name>
</gene>
<dbReference type="EMBL" id="BART01004686">
    <property type="protein sequence ID" value="GAG55751.1"/>
    <property type="molecule type" value="Genomic_DNA"/>
</dbReference>
<comment type="caution">
    <text evidence="1">The sequence shown here is derived from an EMBL/GenBank/DDBJ whole genome shotgun (WGS) entry which is preliminary data.</text>
</comment>
<protein>
    <submittedName>
        <fullName evidence="1">Uncharacterized protein</fullName>
    </submittedName>
</protein>
<organism evidence="1">
    <name type="scientific">marine sediment metagenome</name>
    <dbReference type="NCBI Taxonomy" id="412755"/>
    <lineage>
        <taxon>unclassified sequences</taxon>
        <taxon>metagenomes</taxon>
        <taxon>ecological metagenomes</taxon>
    </lineage>
</organism>
<sequence length="95" mass="10395">MFKKSLSAFLFLTVFLSITASGIAQEKKGLEFAKQLAKDIIAGDYRNITILAVKETLGEEAVLELSKELNYAGIPFSFRRQVLASPLCIGTCPIP</sequence>
<reference evidence="1" key="1">
    <citation type="journal article" date="2014" name="Front. Microbiol.">
        <title>High frequency of phylogenetically diverse reductive dehalogenase-homologous genes in deep subseafloor sedimentary metagenomes.</title>
        <authorList>
            <person name="Kawai M."/>
            <person name="Futagami T."/>
            <person name="Toyoda A."/>
            <person name="Takaki Y."/>
            <person name="Nishi S."/>
            <person name="Hori S."/>
            <person name="Arai W."/>
            <person name="Tsubouchi T."/>
            <person name="Morono Y."/>
            <person name="Uchiyama I."/>
            <person name="Ito T."/>
            <person name="Fujiyama A."/>
            <person name="Inagaki F."/>
            <person name="Takami H."/>
        </authorList>
    </citation>
    <scope>NUCLEOTIDE SEQUENCE</scope>
    <source>
        <strain evidence="1">Expedition CK06-06</strain>
    </source>
</reference>
<evidence type="ECO:0000313" key="1">
    <source>
        <dbReference type="EMBL" id="GAG55751.1"/>
    </source>
</evidence>
<proteinExistence type="predicted"/>
<accession>X1A6C4</accession>
<name>X1A6C4_9ZZZZ</name>